<proteinExistence type="predicted"/>
<dbReference type="Proteomes" id="UP000215158">
    <property type="component" value="Chromosome 1"/>
</dbReference>
<evidence type="ECO:0000259" key="1">
    <source>
        <dbReference type="Pfam" id="PF10908"/>
    </source>
</evidence>
<dbReference type="OrthoDB" id="7569468at2"/>
<dbReference type="EMBL" id="CP022989">
    <property type="protein sequence ID" value="ASV99745.1"/>
    <property type="molecule type" value="Genomic_DNA"/>
</dbReference>
<dbReference type="Gene3D" id="2.40.440.10">
    <property type="entry name" value="L,D-transpeptidase catalytic domain-like"/>
    <property type="match status" value="1"/>
</dbReference>
<dbReference type="Pfam" id="PF10908">
    <property type="entry name" value="Tlde1_dom"/>
    <property type="match status" value="1"/>
</dbReference>
<evidence type="ECO:0000313" key="3">
    <source>
        <dbReference type="Proteomes" id="UP000215158"/>
    </source>
</evidence>
<dbReference type="InterPro" id="IPR038063">
    <property type="entry name" value="Transpep_catalytic_dom"/>
</dbReference>
<organism evidence="2 3">
    <name type="scientific">Paraburkholderia aromaticivorans</name>
    <dbReference type="NCBI Taxonomy" id="2026199"/>
    <lineage>
        <taxon>Bacteria</taxon>
        <taxon>Pseudomonadati</taxon>
        <taxon>Pseudomonadota</taxon>
        <taxon>Betaproteobacteria</taxon>
        <taxon>Burkholderiales</taxon>
        <taxon>Burkholderiaceae</taxon>
        <taxon>Paraburkholderia</taxon>
    </lineage>
</organism>
<keyword evidence="3" id="KW-1185">Reference proteome</keyword>
<evidence type="ECO:0000313" key="2">
    <source>
        <dbReference type="EMBL" id="ASV99745.1"/>
    </source>
</evidence>
<feature type="domain" description="Tlde1" evidence="1">
    <location>
        <begin position="22"/>
        <end position="108"/>
    </location>
</feature>
<dbReference type="KEGG" id="parb:CJU94_17310"/>
<reference evidence="2 3" key="1">
    <citation type="submission" date="2017-08" db="EMBL/GenBank/DDBJ databases">
        <title>Identification and genetic characteristics of simultaneous BTEX- and naphthalene-degrading Paraburkholderia sp. BN5 isolated from petroleum-contaminated soil.</title>
        <authorList>
            <person name="Lee Y."/>
            <person name="Jeon C.O."/>
        </authorList>
    </citation>
    <scope>NUCLEOTIDE SEQUENCE [LARGE SCALE GENOMIC DNA]</scope>
    <source>
        <strain evidence="2 3">BN5</strain>
    </source>
</reference>
<dbReference type="RefSeq" id="WP_095419732.1">
    <property type="nucleotide sequence ID" value="NZ_CP022989.1"/>
</dbReference>
<sequence length="121" mass="13070">MPWIYRQSTGRIERDGTLAGVGYSGCGQGRNNPSRQNEAMSGPIPRGTWSIGAPFTHPHAGPYTMRLTPVPGTVTYNRTGFMIHGDSAAHPGEASHGCVIVNIVTRRRIWESGDHTIAVSL</sequence>
<dbReference type="InterPro" id="IPR021225">
    <property type="entry name" value="Tlde1_dom"/>
</dbReference>
<name>A0A248VL61_9BURK</name>
<dbReference type="AlphaFoldDB" id="A0A248VL61"/>
<dbReference type="SUPFAM" id="SSF141523">
    <property type="entry name" value="L,D-transpeptidase catalytic domain-like"/>
    <property type="match status" value="1"/>
</dbReference>
<accession>A0A248VL61</accession>
<gene>
    <name evidence="2" type="ORF">CJU94_17310</name>
</gene>
<protein>
    <submittedName>
        <fullName evidence="2">DUF2778 domain-containing protein</fullName>
    </submittedName>
</protein>